<dbReference type="GO" id="GO:0043952">
    <property type="term" value="P:protein transport by the Sec complex"/>
    <property type="evidence" value="ECO:0007669"/>
    <property type="project" value="UniProtKB-UniRule"/>
</dbReference>
<dbReference type="PANTHER" id="PTHR33910">
    <property type="entry name" value="PROTEIN TRANSLOCASE SUBUNIT SECE"/>
    <property type="match status" value="1"/>
</dbReference>
<comment type="subcellular location">
    <subcellularLocation>
        <location evidence="9">Cell membrane</location>
        <topology evidence="9">Single-pass membrane protein</topology>
    </subcellularLocation>
    <subcellularLocation>
        <location evidence="1">Membrane</location>
    </subcellularLocation>
</comment>
<proteinExistence type="inferred from homology"/>
<dbReference type="GO" id="GO:0009306">
    <property type="term" value="P:protein secretion"/>
    <property type="evidence" value="ECO:0007669"/>
    <property type="project" value="UniProtKB-UniRule"/>
</dbReference>
<dbReference type="InterPro" id="IPR038379">
    <property type="entry name" value="SecE_sf"/>
</dbReference>
<evidence type="ECO:0000313" key="10">
    <source>
        <dbReference type="EMBL" id="OGY73593.1"/>
    </source>
</evidence>
<evidence type="ECO:0000256" key="3">
    <source>
        <dbReference type="ARBA" id="ARBA00022475"/>
    </source>
</evidence>
<evidence type="ECO:0000256" key="1">
    <source>
        <dbReference type="ARBA" id="ARBA00004370"/>
    </source>
</evidence>
<sequence>MTDSVVNYFKHALEELKKVAWPSRGETLQKTMLVVIISLAIAAYLGLLDYMFTLALERVV</sequence>
<dbReference type="EMBL" id="MHJU01000010">
    <property type="protein sequence ID" value="OGY73593.1"/>
    <property type="molecule type" value="Genomic_DNA"/>
</dbReference>
<keyword evidence="3 9" id="KW-1003">Cell membrane</keyword>
<gene>
    <name evidence="9" type="primary">secE</name>
    <name evidence="10" type="ORF">A3H61_01330</name>
</gene>
<reference evidence="10 11" key="1">
    <citation type="journal article" date="2016" name="Nat. Commun.">
        <title>Thousands of microbial genomes shed light on interconnected biogeochemical processes in an aquifer system.</title>
        <authorList>
            <person name="Anantharaman K."/>
            <person name="Brown C.T."/>
            <person name="Hug L.A."/>
            <person name="Sharon I."/>
            <person name="Castelle C.J."/>
            <person name="Probst A.J."/>
            <person name="Thomas B.C."/>
            <person name="Singh A."/>
            <person name="Wilkins M.J."/>
            <person name="Karaoz U."/>
            <person name="Brodie E.L."/>
            <person name="Williams K.H."/>
            <person name="Hubbard S.S."/>
            <person name="Banfield J.F."/>
        </authorList>
    </citation>
    <scope>NUCLEOTIDE SEQUENCE [LARGE SCALE GENOMIC DNA]</scope>
</reference>
<keyword evidence="7 9" id="KW-0811">Translocation</keyword>
<keyword evidence="2 9" id="KW-0813">Transport</keyword>
<feature type="transmembrane region" description="Helical" evidence="9">
    <location>
        <begin position="32"/>
        <end position="56"/>
    </location>
</feature>
<dbReference type="NCBIfam" id="TIGR00964">
    <property type="entry name" value="secE_bact"/>
    <property type="match status" value="1"/>
</dbReference>
<dbReference type="GO" id="GO:0005886">
    <property type="term" value="C:plasma membrane"/>
    <property type="evidence" value="ECO:0007669"/>
    <property type="project" value="UniProtKB-SubCell"/>
</dbReference>
<evidence type="ECO:0000256" key="4">
    <source>
        <dbReference type="ARBA" id="ARBA00022692"/>
    </source>
</evidence>
<comment type="subunit">
    <text evidence="9">Component of the Sec protein translocase complex. Heterotrimer consisting of SecY, SecE and SecG subunits. The heterotrimers can form oligomers, although 1 heterotrimer is thought to be able to translocate proteins. Interacts with the ribosome. Interacts with SecDF, and other proteins may be involved. Interacts with SecA.</text>
</comment>
<dbReference type="InterPro" id="IPR001901">
    <property type="entry name" value="Translocase_SecE/Sec61-g"/>
</dbReference>
<evidence type="ECO:0000256" key="9">
    <source>
        <dbReference type="HAMAP-Rule" id="MF_00422"/>
    </source>
</evidence>
<evidence type="ECO:0000256" key="2">
    <source>
        <dbReference type="ARBA" id="ARBA00022448"/>
    </source>
</evidence>
<name>A0A1G2A9K8_9BACT</name>
<evidence type="ECO:0000256" key="7">
    <source>
        <dbReference type="ARBA" id="ARBA00023010"/>
    </source>
</evidence>
<dbReference type="InterPro" id="IPR005807">
    <property type="entry name" value="SecE_bac"/>
</dbReference>
<dbReference type="GO" id="GO:0006605">
    <property type="term" value="P:protein targeting"/>
    <property type="evidence" value="ECO:0007669"/>
    <property type="project" value="UniProtKB-UniRule"/>
</dbReference>
<comment type="function">
    <text evidence="9">Essential subunit of the Sec protein translocation channel SecYEG. Clamps together the 2 halves of SecY. May contact the channel plug during translocation.</text>
</comment>
<dbReference type="GO" id="GO:0065002">
    <property type="term" value="P:intracellular protein transmembrane transport"/>
    <property type="evidence" value="ECO:0007669"/>
    <property type="project" value="UniProtKB-UniRule"/>
</dbReference>
<evidence type="ECO:0000256" key="6">
    <source>
        <dbReference type="ARBA" id="ARBA00022989"/>
    </source>
</evidence>
<dbReference type="GO" id="GO:0008320">
    <property type="term" value="F:protein transmembrane transporter activity"/>
    <property type="evidence" value="ECO:0007669"/>
    <property type="project" value="UniProtKB-UniRule"/>
</dbReference>
<dbReference type="PANTHER" id="PTHR33910:SF1">
    <property type="entry name" value="PROTEIN TRANSLOCASE SUBUNIT SECE"/>
    <property type="match status" value="1"/>
</dbReference>
<keyword evidence="6 9" id="KW-1133">Transmembrane helix</keyword>
<organism evidence="10 11">
    <name type="scientific">Candidatus Jacksonbacteria bacterium RIFCSPLOWO2_02_FULL_44_20</name>
    <dbReference type="NCBI Taxonomy" id="1798460"/>
    <lineage>
        <taxon>Bacteria</taxon>
        <taxon>Candidatus Jacksoniibacteriota</taxon>
    </lineage>
</organism>
<dbReference type="Proteomes" id="UP000178315">
    <property type="component" value="Unassembled WGS sequence"/>
</dbReference>
<evidence type="ECO:0000256" key="5">
    <source>
        <dbReference type="ARBA" id="ARBA00022927"/>
    </source>
</evidence>
<evidence type="ECO:0000256" key="8">
    <source>
        <dbReference type="ARBA" id="ARBA00023136"/>
    </source>
</evidence>
<keyword evidence="8 9" id="KW-0472">Membrane</keyword>
<dbReference type="Pfam" id="PF00584">
    <property type="entry name" value="SecE"/>
    <property type="match status" value="1"/>
</dbReference>
<keyword evidence="4 9" id="KW-0812">Transmembrane</keyword>
<dbReference type="HAMAP" id="MF_00422">
    <property type="entry name" value="SecE"/>
    <property type="match status" value="1"/>
</dbReference>
<dbReference type="Gene3D" id="1.20.5.1030">
    <property type="entry name" value="Preprotein translocase secy subunit"/>
    <property type="match status" value="1"/>
</dbReference>
<protein>
    <recommendedName>
        <fullName evidence="9">Protein translocase subunit SecE</fullName>
    </recommendedName>
</protein>
<comment type="caution">
    <text evidence="10">The sequence shown here is derived from an EMBL/GenBank/DDBJ whole genome shotgun (WGS) entry which is preliminary data.</text>
</comment>
<evidence type="ECO:0000313" key="11">
    <source>
        <dbReference type="Proteomes" id="UP000178315"/>
    </source>
</evidence>
<keyword evidence="5 9" id="KW-0653">Protein transport</keyword>
<dbReference type="AlphaFoldDB" id="A0A1G2A9K8"/>
<comment type="similarity">
    <text evidence="9">Belongs to the SecE/SEC61-gamma family.</text>
</comment>
<accession>A0A1G2A9K8</accession>